<evidence type="ECO:0000256" key="6">
    <source>
        <dbReference type="SAM" id="Phobius"/>
    </source>
</evidence>
<dbReference type="GO" id="GO:0004888">
    <property type="term" value="F:transmembrane signaling receptor activity"/>
    <property type="evidence" value="ECO:0007669"/>
    <property type="project" value="InterPro"/>
</dbReference>
<protein>
    <submittedName>
        <fullName evidence="9">Neuronal acetylcholine receptor subunit alpha-2</fullName>
    </submittedName>
</protein>
<feature type="transmembrane region" description="Helical" evidence="6">
    <location>
        <begin position="684"/>
        <end position="704"/>
    </location>
</feature>
<evidence type="ECO:0000256" key="2">
    <source>
        <dbReference type="ARBA" id="ARBA00022692"/>
    </source>
</evidence>
<dbReference type="AlphaFoldDB" id="A0A9N8HW82"/>
<feature type="chain" id="PRO_5040252156" evidence="7">
    <location>
        <begin position="23"/>
        <end position="938"/>
    </location>
</feature>
<dbReference type="InterPro" id="IPR038050">
    <property type="entry name" value="Neuro_actylchol_rec"/>
</dbReference>
<feature type="compositionally biased region" description="Polar residues" evidence="5">
    <location>
        <begin position="870"/>
        <end position="893"/>
    </location>
</feature>
<dbReference type="InterPro" id="IPR001202">
    <property type="entry name" value="WW_dom"/>
</dbReference>
<feature type="transmembrane region" description="Helical" evidence="6">
    <location>
        <begin position="626"/>
        <end position="647"/>
    </location>
</feature>
<feature type="compositionally biased region" description="Polar residues" evidence="5">
    <location>
        <begin position="833"/>
        <end position="842"/>
    </location>
</feature>
<reference evidence="9" key="1">
    <citation type="submission" date="2020-06" db="EMBL/GenBank/DDBJ databases">
        <authorList>
            <consortium name="Plant Systems Biology data submission"/>
        </authorList>
    </citation>
    <scope>NUCLEOTIDE SEQUENCE</scope>
    <source>
        <strain evidence="9">D6</strain>
    </source>
</reference>
<name>A0A9N8HW82_9STRA</name>
<keyword evidence="7" id="KW-0732">Signal</keyword>
<organism evidence="9 10">
    <name type="scientific">Seminavis robusta</name>
    <dbReference type="NCBI Taxonomy" id="568900"/>
    <lineage>
        <taxon>Eukaryota</taxon>
        <taxon>Sar</taxon>
        <taxon>Stramenopiles</taxon>
        <taxon>Ochrophyta</taxon>
        <taxon>Bacillariophyta</taxon>
        <taxon>Bacillariophyceae</taxon>
        <taxon>Bacillariophycidae</taxon>
        <taxon>Naviculales</taxon>
        <taxon>Naviculaceae</taxon>
        <taxon>Seminavis</taxon>
    </lineage>
</organism>
<proteinExistence type="predicted"/>
<dbReference type="InterPro" id="IPR006202">
    <property type="entry name" value="Neur_chan_lig-bd"/>
</dbReference>
<dbReference type="OrthoDB" id="5975154at2759"/>
<dbReference type="EMBL" id="CAICTM010001611">
    <property type="protein sequence ID" value="CAB9524983.1"/>
    <property type="molecule type" value="Genomic_DNA"/>
</dbReference>
<evidence type="ECO:0000256" key="5">
    <source>
        <dbReference type="SAM" id="MobiDB-lite"/>
    </source>
</evidence>
<dbReference type="GO" id="GO:0005230">
    <property type="term" value="F:extracellular ligand-gated monoatomic ion channel activity"/>
    <property type="evidence" value="ECO:0007669"/>
    <property type="project" value="InterPro"/>
</dbReference>
<dbReference type="SUPFAM" id="SSF63712">
    <property type="entry name" value="Nicotinic receptor ligand binding domain-like"/>
    <property type="match status" value="1"/>
</dbReference>
<dbReference type="SUPFAM" id="SSF51045">
    <property type="entry name" value="WW domain"/>
    <property type="match status" value="1"/>
</dbReference>
<comment type="caution">
    <text evidence="9">The sequence shown here is derived from an EMBL/GenBank/DDBJ whole genome shotgun (WGS) entry which is preliminary data.</text>
</comment>
<evidence type="ECO:0000259" key="8">
    <source>
        <dbReference type="PROSITE" id="PS50020"/>
    </source>
</evidence>
<gene>
    <name evidence="9" type="ORF">SEMRO_1613_G286010.1</name>
</gene>
<dbReference type="SMART" id="SM00456">
    <property type="entry name" value="WW"/>
    <property type="match status" value="1"/>
</dbReference>
<feature type="domain" description="WW" evidence="8">
    <location>
        <begin position="44"/>
        <end position="77"/>
    </location>
</feature>
<feature type="transmembrane region" description="Helical" evidence="6">
    <location>
        <begin position="908"/>
        <end position="929"/>
    </location>
</feature>
<dbReference type="GO" id="GO:0016020">
    <property type="term" value="C:membrane"/>
    <property type="evidence" value="ECO:0007669"/>
    <property type="project" value="UniProtKB-SubCell"/>
</dbReference>
<evidence type="ECO:0000256" key="3">
    <source>
        <dbReference type="ARBA" id="ARBA00022989"/>
    </source>
</evidence>
<dbReference type="Proteomes" id="UP001153069">
    <property type="component" value="Unassembled WGS sequence"/>
</dbReference>
<feature type="compositionally biased region" description="Low complexity" evidence="5">
    <location>
        <begin position="802"/>
        <end position="823"/>
    </location>
</feature>
<feature type="signal peptide" evidence="7">
    <location>
        <begin position="1"/>
        <end position="22"/>
    </location>
</feature>
<dbReference type="CDD" id="cd00201">
    <property type="entry name" value="WW"/>
    <property type="match status" value="1"/>
</dbReference>
<feature type="compositionally biased region" description="Gly residues" evidence="5">
    <location>
        <begin position="791"/>
        <end position="801"/>
    </location>
</feature>
<accession>A0A9N8HW82</accession>
<comment type="subcellular location">
    <subcellularLocation>
        <location evidence="1">Membrane</location>
        <topology evidence="1">Multi-pass membrane protein</topology>
    </subcellularLocation>
</comment>
<evidence type="ECO:0000256" key="4">
    <source>
        <dbReference type="ARBA" id="ARBA00023136"/>
    </source>
</evidence>
<keyword evidence="3 6" id="KW-1133">Transmembrane helix</keyword>
<dbReference type="InterPro" id="IPR006201">
    <property type="entry name" value="Neur_channel"/>
</dbReference>
<evidence type="ECO:0000313" key="9">
    <source>
        <dbReference type="EMBL" id="CAB9524983.1"/>
    </source>
</evidence>
<dbReference type="SUPFAM" id="SSF90112">
    <property type="entry name" value="Neurotransmitter-gated ion-channel transmembrane pore"/>
    <property type="match status" value="1"/>
</dbReference>
<dbReference type="InterPro" id="IPR036020">
    <property type="entry name" value="WW_dom_sf"/>
</dbReference>
<feature type="region of interest" description="Disordered" evidence="5">
    <location>
        <begin position="732"/>
        <end position="751"/>
    </location>
</feature>
<dbReference type="InterPro" id="IPR036719">
    <property type="entry name" value="Neuro-gated_channel_TM_sf"/>
</dbReference>
<dbReference type="Pfam" id="PF00397">
    <property type="entry name" value="WW"/>
    <property type="match status" value="1"/>
</dbReference>
<keyword evidence="2 6" id="KW-0812">Transmembrane</keyword>
<evidence type="ECO:0000256" key="7">
    <source>
        <dbReference type="SAM" id="SignalP"/>
    </source>
</evidence>
<dbReference type="PROSITE" id="PS50020">
    <property type="entry name" value="WW_DOMAIN_2"/>
    <property type="match status" value="1"/>
</dbReference>
<dbReference type="Gene3D" id="2.70.170.10">
    <property type="entry name" value="Neurotransmitter-gated ion-channel ligand-binding domain"/>
    <property type="match status" value="1"/>
</dbReference>
<keyword evidence="9" id="KW-0675">Receptor</keyword>
<evidence type="ECO:0000313" key="10">
    <source>
        <dbReference type="Proteomes" id="UP001153069"/>
    </source>
</evidence>
<evidence type="ECO:0000256" key="1">
    <source>
        <dbReference type="ARBA" id="ARBA00004141"/>
    </source>
</evidence>
<keyword evidence="4 6" id="KW-0472">Membrane</keyword>
<dbReference type="Gene3D" id="2.20.70.10">
    <property type="match status" value="1"/>
</dbReference>
<feature type="region of interest" description="Disordered" evidence="5">
    <location>
        <begin position="870"/>
        <end position="897"/>
    </location>
</feature>
<feature type="region of interest" description="Disordered" evidence="5">
    <location>
        <begin position="764"/>
        <end position="851"/>
    </location>
</feature>
<dbReference type="Pfam" id="PF02931">
    <property type="entry name" value="Neur_chan_LBD"/>
    <property type="match status" value="1"/>
</dbReference>
<dbReference type="PANTHER" id="PTHR18945">
    <property type="entry name" value="NEUROTRANSMITTER GATED ION CHANNEL"/>
    <property type="match status" value="1"/>
</dbReference>
<keyword evidence="10" id="KW-1185">Reference proteome</keyword>
<dbReference type="InterPro" id="IPR036734">
    <property type="entry name" value="Neur_chan_lig-bd_sf"/>
</dbReference>
<dbReference type="Gene3D" id="1.20.58.390">
    <property type="entry name" value="Neurotransmitter-gated ion-channel transmembrane domain"/>
    <property type="match status" value="1"/>
</dbReference>
<sequence length="938" mass="102867">MVPAVLGLVFWWLAWSVDAARAEPRFLDSTVVLNSTTDNVPASDQLPEGWSQDTDPSTGKVFYYHVNGTTAWEMPVMTKQNVSTLEVSSNETVASWGFTNFRANEAFQFANIFLVGGVCNDPSDWYSIFTLAANETLGDDQVTKVICYEGGEAGGQNTREFHVAGLEQVVDLAGDQLNETLVITLGMGLSTDWTPVVELLKRGMAFWHASIWGSEYAINLEQFGLDTNQVLYLYFEGDEKRGARGIGKELCRLRGGGRQLTVAKVYQPYGGSYLNFRIDDAMEAFRKLCPDTELVELWEINDSSDLAILAALRFREVPEVILTTQDYHVRKVLEVAERVLLPDQFGTLAVTGWDNHPGIMDRQNVLATVDPLVLYPNLGLWTAISEVTNLTQQLGLNSTTMLQTAFDLPGDNAAVVQTDVMVVSSDPLGFASDNLLTGYQRKLPPSKIVPVSTGLYDVSISEMMPFDGQVEAVVWLKLMWYDHRLKFNLISSRDVGSLPVDRNMIWTPSLYVQNSFQYTVLYEKPALVYYHGLVVLETNVLIRTLCATTESLRSYPFDSHDCSIDLTAPAGVCMDHRFGFEVVSSDDNFDLGTSLAMENQCNGTYIRPEGDAVYYQMHFERRPFTAYVRVILPAIIINVVGFMTFWIENKSDSVGLGITSLLCALTFRETVEIPSTSDMTWSEVFLMINIVYQALVMIILFFSYAHMASIRSLCCCLPGNLTLPWTRSSSTAHAPVGNQCTPEPDTNAGTGAIARSQTAQGNMSLGSQAMNCPPREVTVQGPRGDPSVGVGTNGISGGNHAGAGISSDSESNSDDSSASGSVAVDQKPENRQHVQPSAQETSPPADGKPKEIDVDDLLEEKHGHANVATGSTLSVHSRGALTQNSDPNATIDGQSEEDDHNVDWIGRWFVVPSYIIVMIVFIAGGGDVYNSMVGSAEL</sequence>